<organism evidence="1 2">
    <name type="scientific">Candidatus Methylocalor cossyra</name>
    <dbReference type="NCBI Taxonomy" id="3108543"/>
    <lineage>
        <taxon>Bacteria</taxon>
        <taxon>Pseudomonadati</taxon>
        <taxon>Pseudomonadota</taxon>
        <taxon>Gammaproteobacteria</taxon>
        <taxon>Methylococcales</taxon>
        <taxon>Methylococcaceae</taxon>
        <taxon>Candidatus Methylocalor</taxon>
    </lineage>
</organism>
<reference evidence="1 2" key="1">
    <citation type="submission" date="2024-04" db="EMBL/GenBank/DDBJ databases">
        <authorList>
            <person name="Cremers G."/>
        </authorList>
    </citation>
    <scope>NUCLEOTIDE SEQUENCE [LARGE SCALE GENOMIC DNA]</scope>
    <source>
        <strain evidence="1">MeCH1-AG</strain>
    </source>
</reference>
<dbReference type="Pfam" id="PF13578">
    <property type="entry name" value="Methyltransf_24"/>
    <property type="match status" value="1"/>
</dbReference>
<proteinExistence type="predicted"/>
<sequence>MLHKLFIRIAYIPELYRKYKILREHCLLDDRISSRELKEYLFACACMGRHHGYLRALREGMCVDAAGNPIPWYTYPAIEQLSKWDFSESEVFEYGCGNSTRWWAERAKRVVSVESSREWYNKILESSTLPDNVQPILSPFEEGDGEAARRAYIDAINAFAEFDIIVIDGVTADKTRLDCARAALNHLKKGGMIILDNADWHPQTSRLLREAGLLEIDYCGNGPLNTYTETTSLFLSEGFRVSPRNDIHPGYAIGGLQVQIG</sequence>
<dbReference type="Proteomes" id="UP001497493">
    <property type="component" value="Chromosome"/>
</dbReference>
<dbReference type="Gene3D" id="3.40.50.150">
    <property type="entry name" value="Vaccinia Virus protein VP39"/>
    <property type="match status" value="1"/>
</dbReference>
<dbReference type="SUPFAM" id="SSF53335">
    <property type="entry name" value="S-adenosyl-L-methionine-dependent methyltransferases"/>
    <property type="match status" value="1"/>
</dbReference>
<dbReference type="RefSeq" id="WP_348758629.1">
    <property type="nucleotide sequence ID" value="NZ_OZ026884.1"/>
</dbReference>
<name>A0ABM9NF00_9GAMM</name>
<keyword evidence="2" id="KW-1185">Reference proteome</keyword>
<protein>
    <recommendedName>
        <fullName evidence="3">SAM-dependent methyltransferase</fullName>
    </recommendedName>
</protein>
<dbReference type="InterPro" id="IPR029063">
    <property type="entry name" value="SAM-dependent_MTases_sf"/>
</dbReference>
<accession>A0ABM9NF00</accession>
<gene>
    <name evidence="1" type="ORF">MECH1_V1_0256</name>
</gene>
<evidence type="ECO:0000313" key="1">
    <source>
        <dbReference type="EMBL" id="CAL1239032.1"/>
    </source>
</evidence>
<evidence type="ECO:0008006" key="3">
    <source>
        <dbReference type="Google" id="ProtNLM"/>
    </source>
</evidence>
<evidence type="ECO:0000313" key="2">
    <source>
        <dbReference type="Proteomes" id="UP001497493"/>
    </source>
</evidence>
<dbReference type="EMBL" id="OZ026884">
    <property type="protein sequence ID" value="CAL1239032.1"/>
    <property type="molecule type" value="Genomic_DNA"/>
</dbReference>